<dbReference type="InterPro" id="IPR054289">
    <property type="entry name" value="DUF7025"/>
</dbReference>
<organism evidence="2 3">
    <name type="scientific">Catenaria anguillulae PL171</name>
    <dbReference type="NCBI Taxonomy" id="765915"/>
    <lineage>
        <taxon>Eukaryota</taxon>
        <taxon>Fungi</taxon>
        <taxon>Fungi incertae sedis</taxon>
        <taxon>Blastocladiomycota</taxon>
        <taxon>Blastocladiomycetes</taxon>
        <taxon>Blastocladiales</taxon>
        <taxon>Catenariaceae</taxon>
        <taxon>Catenaria</taxon>
    </lineage>
</organism>
<evidence type="ECO:0000259" key="1">
    <source>
        <dbReference type="SMART" id="SM00382"/>
    </source>
</evidence>
<dbReference type="Pfam" id="PF23232">
    <property type="entry name" value="AAA_lid_13"/>
    <property type="match status" value="1"/>
</dbReference>
<reference evidence="2 3" key="1">
    <citation type="submission" date="2016-07" db="EMBL/GenBank/DDBJ databases">
        <title>Pervasive Adenine N6-methylation of Active Genes in Fungi.</title>
        <authorList>
            <consortium name="DOE Joint Genome Institute"/>
            <person name="Mondo S.J."/>
            <person name="Dannebaum R.O."/>
            <person name="Kuo R.C."/>
            <person name="Labutti K."/>
            <person name="Haridas S."/>
            <person name="Kuo A."/>
            <person name="Salamov A."/>
            <person name="Ahrendt S.R."/>
            <person name="Lipzen A."/>
            <person name="Sullivan W."/>
            <person name="Andreopoulos W.B."/>
            <person name="Clum A."/>
            <person name="Lindquist E."/>
            <person name="Daum C."/>
            <person name="Ramamoorthy G.K."/>
            <person name="Gryganskyi A."/>
            <person name="Culley D."/>
            <person name="Magnuson J.K."/>
            <person name="James T.Y."/>
            <person name="O'Malley M.A."/>
            <person name="Stajich J.E."/>
            <person name="Spatafora J.W."/>
            <person name="Visel A."/>
            <person name="Grigoriev I.V."/>
        </authorList>
    </citation>
    <scope>NUCLEOTIDE SEQUENCE [LARGE SCALE GENOMIC DNA]</scope>
    <source>
        <strain evidence="2 3">PL171</strain>
    </source>
</reference>
<dbReference type="SMART" id="SM00382">
    <property type="entry name" value="AAA"/>
    <property type="match status" value="1"/>
</dbReference>
<dbReference type="Pfam" id="PF22942">
    <property type="entry name" value="DUF7025"/>
    <property type="match status" value="1"/>
</dbReference>
<accession>A0A1Y2HZT4</accession>
<dbReference type="Gene3D" id="3.40.50.300">
    <property type="entry name" value="P-loop containing nucleotide triphosphate hydrolases"/>
    <property type="match status" value="1"/>
</dbReference>
<gene>
    <name evidence="2" type="ORF">BCR44DRAFT_1386643</name>
</gene>
<dbReference type="OrthoDB" id="10042665at2759"/>
<dbReference type="InterPro" id="IPR003593">
    <property type="entry name" value="AAA+_ATPase"/>
</dbReference>
<dbReference type="InterPro" id="IPR056599">
    <property type="entry name" value="AAA_lid_fung"/>
</dbReference>
<feature type="domain" description="AAA+ ATPase" evidence="1">
    <location>
        <begin position="269"/>
        <end position="394"/>
    </location>
</feature>
<comment type="caution">
    <text evidence="2">The sequence shown here is derived from an EMBL/GenBank/DDBJ whole genome shotgun (WGS) entry which is preliminary data.</text>
</comment>
<sequence>MVTTYDALTADGFISYDLLWLYIKPGQLLVHKHPTYARMQAMRVTRTRYVVPSGDEPAYFQVNADVIEYSGTRMFRYGVKRAIVAFSGPMELEELPLIPLARLPKSARAELVARGRRFEELAGVQYVDYQGPMYVRENCRIMALAANSRIMVDRANFGKFNPGYPMAQPSNQSMSYQGMDEADTTPMWLQEKDFTDEDYLLMPPIVYGFCLSKKIWGEFLVDVVKPIQFVSNAFDLLVLPEATKDLVMGLVSSHQRHSLVGDMIRGKGNGLVFLLHGAPGIGKTLTAEAIAETLHKPLYSVGVGELGCTPSELEHNLQRALDLAEAWNCVLLLDEADVFMEQRSAHEVERNGLVSIFLRLLEYTSSILFLTSNRVQSLDAAFHSRISLALRYPNLDFDARKTVWNQVLDRIEEKDGDKARRWRKHIDVNELAKVPLNGRRIKGVLRTAHAMAVNKGVDLTMDQIRSVLKISDDFHQHLKGKAVNGGLEADDDGELDM</sequence>
<dbReference type="SUPFAM" id="SSF52540">
    <property type="entry name" value="P-loop containing nucleoside triphosphate hydrolases"/>
    <property type="match status" value="1"/>
</dbReference>
<dbReference type="Proteomes" id="UP000193411">
    <property type="component" value="Unassembled WGS sequence"/>
</dbReference>
<evidence type="ECO:0000313" key="2">
    <source>
        <dbReference type="EMBL" id="ORZ40117.1"/>
    </source>
</evidence>
<protein>
    <submittedName>
        <fullName evidence="2">p-loop containing nucleoside triphosphate hydrolase protein</fullName>
    </submittedName>
</protein>
<evidence type="ECO:0000313" key="3">
    <source>
        <dbReference type="Proteomes" id="UP000193411"/>
    </source>
</evidence>
<dbReference type="EMBL" id="MCFL01000004">
    <property type="protein sequence ID" value="ORZ40117.1"/>
    <property type="molecule type" value="Genomic_DNA"/>
</dbReference>
<dbReference type="CDD" id="cd19481">
    <property type="entry name" value="RecA-like_protease"/>
    <property type="match status" value="1"/>
</dbReference>
<dbReference type="InterPro" id="IPR027417">
    <property type="entry name" value="P-loop_NTPase"/>
</dbReference>
<dbReference type="GO" id="GO:0016887">
    <property type="term" value="F:ATP hydrolysis activity"/>
    <property type="evidence" value="ECO:0007669"/>
    <property type="project" value="InterPro"/>
</dbReference>
<dbReference type="PANTHER" id="PTHR46411:SF3">
    <property type="entry name" value="AAA+ ATPASE DOMAIN-CONTAINING PROTEIN"/>
    <property type="match status" value="1"/>
</dbReference>
<dbReference type="STRING" id="765915.A0A1Y2HZT4"/>
<dbReference type="InterPro" id="IPR003959">
    <property type="entry name" value="ATPase_AAA_core"/>
</dbReference>
<dbReference type="GO" id="GO:0005524">
    <property type="term" value="F:ATP binding"/>
    <property type="evidence" value="ECO:0007669"/>
    <property type="project" value="InterPro"/>
</dbReference>
<dbReference type="Pfam" id="PF00004">
    <property type="entry name" value="AAA"/>
    <property type="match status" value="1"/>
</dbReference>
<keyword evidence="3" id="KW-1185">Reference proteome</keyword>
<proteinExistence type="predicted"/>
<dbReference type="PANTHER" id="PTHR46411">
    <property type="entry name" value="FAMILY ATPASE, PUTATIVE-RELATED"/>
    <property type="match status" value="1"/>
</dbReference>
<name>A0A1Y2HZT4_9FUNG</name>
<dbReference type="AlphaFoldDB" id="A0A1Y2HZT4"/>
<keyword evidence="2" id="KW-0378">Hydrolase</keyword>